<accession>A0A4P5PE59</accession>
<proteinExistence type="predicted"/>
<feature type="domain" description="Mga helix-turn-helix" evidence="3">
    <location>
        <begin position="80"/>
        <end position="160"/>
    </location>
</feature>
<keyword evidence="1" id="KW-0805">Transcription regulation</keyword>
<evidence type="ECO:0000256" key="1">
    <source>
        <dbReference type="ARBA" id="ARBA00023015"/>
    </source>
</evidence>
<comment type="caution">
    <text evidence="4">The sequence shown here is derived from an EMBL/GenBank/DDBJ whole genome shotgun (WGS) entry which is preliminary data.</text>
</comment>
<name>A0A4P5PE59_9ENTE</name>
<dbReference type="PANTHER" id="PTHR30185">
    <property type="entry name" value="CRYPTIC BETA-GLUCOSIDE BGL OPERON ANTITERMINATOR"/>
    <property type="match status" value="1"/>
</dbReference>
<dbReference type="CDD" id="cd00133">
    <property type="entry name" value="PTS_IIB"/>
    <property type="match status" value="1"/>
</dbReference>
<evidence type="ECO:0000259" key="3">
    <source>
        <dbReference type="Pfam" id="PF05043"/>
    </source>
</evidence>
<keyword evidence="5" id="KW-1185">Reference proteome</keyword>
<dbReference type="InterPro" id="IPR050661">
    <property type="entry name" value="BglG_antiterminators"/>
</dbReference>
<dbReference type="RefSeq" id="WP_146622327.1">
    <property type="nucleotide sequence ID" value="NZ_BJCC01000013.1"/>
</dbReference>
<dbReference type="OrthoDB" id="1646817at2"/>
<evidence type="ECO:0000313" key="5">
    <source>
        <dbReference type="Proteomes" id="UP000290567"/>
    </source>
</evidence>
<sequence length="486" mass="57953">MKNLLKTTIQRRISIIGILRDFIDWQDPQLLANLLDCSVKTLLSDVEAINHDWHGKIGIEYSRTKGLRLEDSMQNMIRPLTADIMEDSESFQFIEGIFFYPNEDVDFWMKELYISEATFYRMVRQIDEVLSRKDLVLKRKPFRIVAEDERWVRIFYVQFFLEKYGLNSWPFKTDRSRMLEFVQESSQTFDIILNDRDKMEYSFLLSIIIIRCYQGFEMSDETIPKVEESIYEELQELYPSAEKAVEGTPFGVSKKWYQEVVHSLFFDCFVTDQNGDAERVRTEIEDFLSQLIMTFKIPLHENSQKRIVQKMMRIYHGFQVYPQSRVILFNEAAFFGRAAQRQYPHFTKKVQKLLVELEHQTSVPWFSQFYFAVLRCLFMEWLQLVHYLDVLSLKRKVLIISDSGRRHGEMLADLVKSRFFYQVETSVYDDSIFTITEETFQKFERYDLILSNTAFDEYPRTNLIVVDDFLTDADYTVISAFINQIK</sequence>
<gene>
    <name evidence="4" type="ORF">NRIC_17830</name>
</gene>
<dbReference type="EMBL" id="BJCC01000013">
    <property type="protein sequence ID" value="GCF93892.1"/>
    <property type="molecule type" value="Genomic_DNA"/>
</dbReference>
<reference evidence="5" key="1">
    <citation type="submission" date="2019-02" db="EMBL/GenBank/DDBJ databases">
        <title>Draft genome sequence of Enterococcus sp. Gos25-1.</title>
        <authorList>
            <person name="Tanaka N."/>
            <person name="Shiwa Y."/>
            <person name="Fujita N."/>
        </authorList>
    </citation>
    <scope>NUCLEOTIDE SEQUENCE [LARGE SCALE GENOMIC DNA]</scope>
    <source>
        <strain evidence="5">Gos25-1</strain>
    </source>
</reference>
<dbReference type="Proteomes" id="UP000290567">
    <property type="component" value="Unassembled WGS sequence"/>
</dbReference>
<dbReference type="AlphaFoldDB" id="A0A4P5PE59"/>
<dbReference type="Pfam" id="PF05043">
    <property type="entry name" value="Mga"/>
    <property type="match status" value="1"/>
</dbReference>
<evidence type="ECO:0000256" key="2">
    <source>
        <dbReference type="ARBA" id="ARBA00023163"/>
    </source>
</evidence>
<protein>
    <recommendedName>
        <fullName evidence="3">Mga helix-turn-helix domain-containing protein</fullName>
    </recommendedName>
</protein>
<dbReference type="PANTHER" id="PTHR30185:SF18">
    <property type="entry name" value="TRANSCRIPTIONAL REGULATOR MTLR"/>
    <property type="match status" value="1"/>
</dbReference>
<organism evidence="4 5">
    <name type="scientific">Enterococcus florum</name>
    <dbReference type="NCBI Taxonomy" id="2480627"/>
    <lineage>
        <taxon>Bacteria</taxon>
        <taxon>Bacillati</taxon>
        <taxon>Bacillota</taxon>
        <taxon>Bacilli</taxon>
        <taxon>Lactobacillales</taxon>
        <taxon>Enterococcaceae</taxon>
        <taxon>Enterococcus</taxon>
    </lineage>
</organism>
<evidence type="ECO:0000313" key="4">
    <source>
        <dbReference type="EMBL" id="GCF93892.1"/>
    </source>
</evidence>
<keyword evidence="2" id="KW-0804">Transcription</keyword>
<dbReference type="InterPro" id="IPR007737">
    <property type="entry name" value="Mga_HTH"/>
</dbReference>